<evidence type="ECO:0000313" key="7">
    <source>
        <dbReference type="EMBL" id="CAB9509208.1"/>
    </source>
</evidence>
<comment type="caution">
    <text evidence="7">The sequence shown here is derived from an EMBL/GenBank/DDBJ whole genome shotgun (WGS) entry which is preliminary data.</text>
</comment>
<evidence type="ECO:0000259" key="6">
    <source>
        <dbReference type="PROSITE" id="PS51158"/>
    </source>
</evidence>
<accession>A0A9N8DUF3</accession>
<dbReference type="CDD" id="cd17509">
    <property type="entry name" value="Alpha_kinase"/>
    <property type="match status" value="1"/>
</dbReference>
<dbReference type="PROSITE" id="PS51158">
    <property type="entry name" value="ALPHA_KINASE"/>
    <property type="match status" value="1"/>
</dbReference>
<dbReference type="OrthoDB" id="301415at2759"/>
<dbReference type="SMART" id="SM00811">
    <property type="entry name" value="Alpha_kinase"/>
    <property type="match status" value="1"/>
</dbReference>
<keyword evidence="1" id="KW-0723">Serine/threonine-protein kinase</keyword>
<keyword evidence="8" id="KW-1185">Reference proteome</keyword>
<dbReference type="GO" id="GO:0004674">
    <property type="term" value="F:protein serine/threonine kinase activity"/>
    <property type="evidence" value="ECO:0007669"/>
    <property type="project" value="UniProtKB-KW"/>
</dbReference>
<keyword evidence="2" id="KW-0808">Transferase</keyword>
<dbReference type="PANTHER" id="PTHR45992:SF11">
    <property type="entry name" value="ALPHA-TYPE PROTEIN KINASE DOMAIN-CONTAINING PROTEIN"/>
    <property type="match status" value="1"/>
</dbReference>
<dbReference type="InterPro" id="IPR004166">
    <property type="entry name" value="a-kinase_dom"/>
</dbReference>
<keyword evidence="5" id="KW-0067">ATP-binding</keyword>
<organism evidence="7 8">
    <name type="scientific">Seminavis robusta</name>
    <dbReference type="NCBI Taxonomy" id="568900"/>
    <lineage>
        <taxon>Eukaryota</taxon>
        <taxon>Sar</taxon>
        <taxon>Stramenopiles</taxon>
        <taxon>Ochrophyta</taxon>
        <taxon>Bacillariophyta</taxon>
        <taxon>Bacillariophyceae</taxon>
        <taxon>Bacillariophycidae</taxon>
        <taxon>Naviculales</taxon>
        <taxon>Naviculaceae</taxon>
        <taxon>Seminavis</taxon>
    </lineage>
</organism>
<sequence>MSTRQCATCNRVLDRHSYSNNQWRKSVGVSRCHSCINGGGAPATGSDGVDASQTARRNNAQEATFQTYDLDHPFAEGGFRWVAKGQYVKGGRSGQACVCKWFKSGAVFEATFFDKDIEAMNKALEIIQQWNRTKQINKLIQINIPEVWTFKNTSGGGWAGRKCLQEPFIQNYQKFNSNTGWADDSTPWPRVMQALSHYSYHASGGNVVLCDLQGGVYATSVVLTDPVILSRNKAYGVTDLGPQGISTFFSNHRCNEFCKGNWSKPTDQRQYFRPQEGTSMMRPKAVPTRASRPMNTFYEDDSDEDLYFKLDACSYAEYGHGLDY</sequence>
<dbReference type="AlphaFoldDB" id="A0A9N8DUF3"/>
<dbReference type="Proteomes" id="UP001153069">
    <property type="component" value="Unassembled WGS sequence"/>
</dbReference>
<dbReference type="SUPFAM" id="SSF56112">
    <property type="entry name" value="Protein kinase-like (PK-like)"/>
    <property type="match status" value="1"/>
</dbReference>
<dbReference type="InterPro" id="IPR011009">
    <property type="entry name" value="Kinase-like_dom_sf"/>
</dbReference>
<evidence type="ECO:0000256" key="3">
    <source>
        <dbReference type="ARBA" id="ARBA00022741"/>
    </source>
</evidence>
<dbReference type="GO" id="GO:0005524">
    <property type="term" value="F:ATP binding"/>
    <property type="evidence" value="ECO:0007669"/>
    <property type="project" value="UniProtKB-KW"/>
</dbReference>
<protein>
    <submittedName>
        <fullName evidence="7">Alpha-protein kinase</fullName>
    </submittedName>
</protein>
<reference evidence="7" key="1">
    <citation type="submission" date="2020-06" db="EMBL/GenBank/DDBJ databases">
        <authorList>
            <consortium name="Plant Systems Biology data submission"/>
        </authorList>
    </citation>
    <scope>NUCLEOTIDE SEQUENCE</scope>
    <source>
        <strain evidence="7">D6</strain>
    </source>
</reference>
<name>A0A9N8DUF3_9STRA</name>
<keyword evidence="3" id="KW-0547">Nucleotide-binding</keyword>
<dbReference type="Pfam" id="PF02816">
    <property type="entry name" value="Alpha_kinase"/>
    <property type="match status" value="1"/>
</dbReference>
<evidence type="ECO:0000256" key="4">
    <source>
        <dbReference type="ARBA" id="ARBA00022777"/>
    </source>
</evidence>
<dbReference type="Gene3D" id="3.20.200.10">
    <property type="entry name" value="MHCK/EF2 kinase"/>
    <property type="match status" value="1"/>
</dbReference>
<gene>
    <name evidence="7" type="ORF">SEMRO_379_G130490.1</name>
</gene>
<dbReference type="EMBL" id="CAICTM010000378">
    <property type="protein sequence ID" value="CAB9509208.1"/>
    <property type="molecule type" value="Genomic_DNA"/>
</dbReference>
<evidence type="ECO:0000313" key="8">
    <source>
        <dbReference type="Proteomes" id="UP001153069"/>
    </source>
</evidence>
<dbReference type="PANTHER" id="PTHR45992">
    <property type="entry name" value="EUKARYOTIC ELONGATION FACTOR 2 KINASE-RELATED"/>
    <property type="match status" value="1"/>
</dbReference>
<evidence type="ECO:0000256" key="5">
    <source>
        <dbReference type="ARBA" id="ARBA00022840"/>
    </source>
</evidence>
<evidence type="ECO:0000256" key="1">
    <source>
        <dbReference type="ARBA" id="ARBA00022527"/>
    </source>
</evidence>
<dbReference type="InterPro" id="IPR051852">
    <property type="entry name" value="Alpha-type_PK"/>
</dbReference>
<feature type="domain" description="Alpha-type protein kinase" evidence="6">
    <location>
        <begin position="48"/>
        <end position="275"/>
    </location>
</feature>
<proteinExistence type="predicted"/>
<evidence type="ECO:0000256" key="2">
    <source>
        <dbReference type="ARBA" id="ARBA00022679"/>
    </source>
</evidence>
<keyword evidence="4 7" id="KW-0418">Kinase</keyword>